<dbReference type="Proteomes" id="UP001583193">
    <property type="component" value="Unassembled WGS sequence"/>
</dbReference>
<dbReference type="InterPro" id="IPR050121">
    <property type="entry name" value="Cytochrome_P450_monoxygenase"/>
</dbReference>
<dbReference type="InterPro" id="IPR001128">
    <property type="entry name" value="Cyt_P450"/>
</dbReference>
<protein>
    <recommendedName>
        <fullName evidence="5">Cytochrome P450</fullName>
    </recommendedName>
</protein>
<reference evidence="3 4" key="1">
    <citation type="journal article" date="2024" name="IMA Fungus">
        <title>IMA Genome - F19 : A genome assembly and annotation guide to empower mycologists, including annotated draft genome sequences of Ceratocystis pirilliformis, Diaporthe australafricana, Fusarium ophioides, Paecilomyces lecythidis, and Sporothrix stenoceras.</title>
        <authorList>
            <person name="Aylward J."/>
            <person name="Wilson A.M."/>
            <person name="Visagie C.M."/>
            <person name="Spraker J."/>
            <person name="Barnes I."/>
            <person name="Buitendag C."/>
            <person name="Ceriani C."/>
            <person name="Del Mar Angel L."/>
            <person name="du Plessis D."/>
            <person name="Fuchs T."/>
            <person name="Gasser K."/>
            <person name="Kramer D."/>
            <person name="Li W."/>
            <person name="Munsamy K."/>
            <person name="Piso A."/>
            <person name="Price J.L."/>
            <person name="Sonnekus B."/>
            <person name="Thomas C."/>
            <person name="van der Nest A."/>
            <person name="van Dijk A."/>
            <person name="van Heerden A."/>
            <person name="van Vuuren N."/>
            <person name="Yilmaz N."/>
            <person name="Duong T.A."/>
            <person name="van der Merwe N.A."/>
            <person name="Wingfield M.J."/>
            <person name="Wingfield B.D."/>
        </authorList>
    </citation>
    <scope>NUCLEOTIDE SEQUENCE [LARGE SCALE GENOMIC DNA]</scope>
    <source>
        <strain evidence="3 4">CMW 18167</strain>
    </source>
</reference>
<dbReference type="EMBL" id="JAVDPF010000003">
    <property type="protein sequence ID" value="KAL1885064.1"/>
    <property type="molecule type" value="Genomic_DNA"/>
</dbReference>
<proteinExistence type="inferred from homology"/>
<evidence type="ECO:0000313" key="3">
    <source>
        <dbReference type="EMBL" id="KAL1885064.1"/>
    </source>
</evidence>
<comment type="caution">
    <text evidence="3">The sequence shown here is derived from an EMBL/GenBank/DDBJ whole genome shotgun (WGS) entry which is preliminary data.</text>
</comment>
<sequence length="194" mass="22128">MSYVPFSSFRESGRRFGRIIEYGRQSMHRLRKDFESGTLSTPFFFSKIMNIKDTENGLTAIEMEEEASEFMITGTDTTSNTLTYLVWAVINHPAARSKLEWEINHMLPEKYTDSDIVKLEYLSCVVRETLRLYGAASGSHPRCVPRGGWKTGNYYLPEGTVVLTQAYSLHRCPGIFPDPLRSVINEVVTVRAKD</sequence>
<evidence type="ECO:0000256" key="2">
    <source>
        <dbReference type="ARBA" id="ARBA00023002"/>
    </source>
</evidence>
<dbReference type="Pfam" id="PF00067">
    <property type="entry name" value="p450"/>
    <property type="match status" value="1"/>
</dbReference>
<gene>
    <name evidence="3" type="ORF">Plec18167_001721</name>
</gene>
<evidence type="ECO:0008006" key="5">
    <source>
        <dbReference type="Google" id="ProtNLM"/>
    </source>
</evidence>
<keyword evidence="4" id="KW-1185">Reference proteome</keyword>
<dbReference type="InterPro" id="IPR036396">
    <property type="entry name" value="Cyt_P450_sf"/>
</dbReference>
<name>A0ABR3YC72_9EURO</name>
<dbReference type="SUPFAM" id="SSF48264">
    <property type="entry name" value="Cytochrome P450"/>
    <property type="match status" value="1"/>
</dbReference>
<dbReference type="Gene3D" id="1.10.630.10">
    <property type="entry name" value="Cytochrome P450"/>
    <property type="match status" value="1"/>
</dbReference>
<accession>A0ABR3YC72</accession>
<evidence type="ECO:0000313" key="4">
    <source>
        <dbReference type="Proteomes" id="UP001583193"/>
    </source>
</evidence>
<keyword evidence="2" id="KW-0560">Oxidoreductase</keyword>
<evidence type="ECO:0000256" key="1">
    <source>
        <dbReference type="ARBA" id="ARBA00010617"/>
    </source>
</evidence>
<comment type="similarity">
    <text evidence="1">Belongs to the cytochrome P450 family.</text>
</comment>
<dbReference type="PANTHER" id="PTHR24305">
    <property type="entry name" value="CYTOCHROME P450"/>
    <property type="match status" value="1"/>
</dbReference>
<dbReference type="PANTHER" id="PTHR24305:SF96">
    <property type="entry name" value="CYTOCHROME P450 MONOOXYGENASE STCB-RELATED"/>
    <property type="match status" value="1"/>
</dbReference>
<organism evidence="3 4">
    <name type="scientific">Paecilomyces lecythidis</name>
    <dbReference type="NCBI Taxonomy" id="3004212"/>
    <lineage>
        <taxon>Eukaryota</taxon>
        <taxon>Fungi</taxon>
        <taxon>Dikarya</taxon>
        <taxon>Ascomycota</taxon>
        <taxon>Pezizomycotina</taxon>
        <taxon>Eurotiomycetes</taxon>
        <taxon>Eurotiomycetidae</taxon>
        <taxon>Eurotiales</taxon>
        <taxon>Thermoascaceae</taxon>
        <taxon>Paecilomyces</taxon>
    </lineage>
</organism>